<dbReference type="Proteomes" id="UP000233837">
    <property type="component" value="Unassembled WGS sequence"/>
</dbReference>
<dbReference type="EMBL" id="KZ503429">
    <property type="protein sequence ID" value="PKU64347.1"/>
    <property type="molecule type" value="Genomic_DNA"/>
</dbReference>
<dbReference type="InterPro" id="IPR041792">
    <property type="entry name" value="MPP_PAP"/>
</dbReference>
<dbReference type="InterPro" id="IPR015914">
    <property type="entry name" value="PAPs_N"/>
</dbReference>
<dbReference type="InterPro" id="IPR008963">
    <property type="entry name" value="Purple_acid_Pase-like_N"/>
</dbReference>
<feature type="domain" description="Calcineurin-like phosphoesterase" evidence="6">
    <location>
        <begin position="150"/>
        <end position="344"/>
    </location>
</feature>
<evidence type="ECO:0000256" key="2">
    <source>
        <dbReference type="ARBA" id="ARBA00022729"/>
    </source>
</evidence>
<accession>A0A2I0VLR6</accession>
<dbReference type="PANTHER" id="PTHR22953:SF153">
    <property type="entry name" value="PURPLE ACID PHOSPHATASE"/>
    <property type="match status" value="1"/>
</dbReference>
<dbReference type="Gene3D" id="3.60.21.10">
    <property type="match status" value="1"/>
</dbReference>
<feature type="signal peptide" evidence="5">
    <location>
        <begin position="1"/>
        <end position="30"/>
    </location>
</feature>
<dbReference type="InterPro" id="IPR029052">
    <property type="entry name" value="Metallo-depent_PP-like"/>
</dbReference>
<reference evidence="8 9" key="2">
    <citation type="journal article" date="2017" name="Nature">
        <title>The Apostasia genome and the evolution of orchids.</title>
        <authorList>
            <person name="Zhang G.Q."/>
            <person name="Liu K.W."/>
            <person name="Li Z."/>
            <person name="Lohaus R."/>
            <person name="Hsiao Y.Y."/>
            <person name="Niu S.C."/>
            <person name="Wang J.Y."/>
            <person name="Lin Y.C."/>
            <person name="Xu Q."/>
            <person name="Chen L.J."/>
            <person name="Yoshida K."/>
            <person name="Fujiwara S."/>
            <person name="Wang Z.W."/>
            <person name="Zhang Y.Q."/>
            <person name="Mitsuda N."/>
            <person name="Wang M."/>
            <person name="Liu G.H."/>
            <person name="Pecoraro L."/>
            <person name="Huang H.X."/>
            <person name="Xiao X.J."/>
            <person name="Lin M."/>
            <person name="Wu X.Y."/>
            <person name="Wu W.L."/>
            <person name="Chen Y.Y."/>
            <person name="Chang S.B."/>
            <person name="Sakamoto S."/>
            <person name="Ohme-Takagi M."/>
            <person name="Yagi M."/>
            <person name="Zeng S.J."/>
            <person name="Shen C.Y."/>
            <person name="Yeh C.M."/>
            <person name="Luo Y.B."/>
            <person name="Tsai W.C."/>
            <person name="Van de Peer Y."/>
            <person name="Liu Z.J."/>
        </authorList>
    </citation>
    <scope>NUCLEOTIDE SEQUENCE [LARGE SCALE GENOMIC DNA]</scope>
    <source>
        <tissue evidence="8">The whole plant</tissue>
    </source>
</reference>
<evidence type="ECO:0000259" key="6">
    <source>
        <dbReference type="Pfam" id="PF00149"/>
    </source>
</evidence>
<keyword evidence="9" id="KW-1185">Reference proteome</keyword>
<keyword evidence="2 5" id="KW-0732">Signal</keyword>
<evidence type="ECO:0000256" key="4">
    <source>
        <dbReference type="ARBA" id="ARBA00023180"/>
    </source>
</evidence>
<dbReference type="AlphaFoldDB" id="A0A2I0VLR6"/>
<comment type="similarity">
    <text evidence="1 5">Belongs to the metallophosphoesterase superfamily. Purple acid phosphatase family.</text>
</comment>
<dbReference type="EC" id="3.1.3.2" evidence="5"/>
<gene>
    <name evidence="8" type="primary">PAP20</name>
    <name evidence="8" type="ORF">MA16_Dca005270</name>
</gene>
<evidence type="ECO:0000313" key="9">
    <source>
        <dbReference type="Proteomes" id="UP000233837"/>
    </source>
</evidence>
<comment type="catalytic activity">
    <reaction evidence="5">
        <text>a phosphate monoester + H2O = an alcohol + phosphate</text>
        <dbReference type="Rhea" id="RHEA:15017"/>
        <dbReference type="ChEBI" id="CHEBI:15377"/>
        <dbReference type="ChEBI" id="CHEBI:30879"/>
        <dbReference type="ChEBI" id="CHEBI:43474"/>
        <dbReference type="ChEBI" id="CHEBI:67140"/>
        <dbReference type="EC" id="3.1.3.2"/>
    </reaction>
</comment>
<organism evidence="8 9">
    <name type="scientific">Dendrobium catenatum</name>
    <dbReference type="NCBI Taxonomy" id="906689"/>
    <lineage>
        <taxon>Eukaryota</taxon>
        <taxon>Viridiplantae</taxon>
        <taxon>Streptophyta</taxon>
        <taxon>Embryophyta</taxon>
        <taxon>Tracheophyta</taxon>
        <taxon>Spermatophyta</taxon>
        <taxon>Magnoliopsida</taxon>
        <taxon>Liliopsida</taxon>
        <taxon>Asparagales</taxon>
        <taxon>Orchidaceae</taxon>
        <taxon>Epidendroideae</taxon>
        <taxon>Malaxideae</taxon>
        <taxon>Dendrobiinae</taxon>
        <taxon>Dendrobium</taxon>
    </lineage>
</organism>
<feature type="chain" id="PRO_5013984728" description="Purple acid phosphatase" evidence="5">
    <location>
        <begin position="31"/>
        <end position="421"/>
    </location>
</feature>
<protein>
    <recommendedName>
        <fullName evidence="5">Purple acid phosphatase</fullName>
        <ecNumber evidence="5">3.1.3.2</ecNumber>
    </recommendedName>
</protein>
<evidence type="ECO:0000259" key="7">
    <source>
        <dbReference type="Pfam" id="PF16656"/>
    </source>
</evidence>
<reference evidence="8 9" key="1">
    <citation type="journal article" date="2016" name="Sci. Rep.">
        <title>The Dendrobium catenatum Lindl. genome sequence provides insights into polysaccharide synthase, floral development and adaptive evolution.</title>
        <authorList>
            <person name="Zhang G.Q."/>
            <person name="Xu Q."/>
            <person name="Bian C."/>
            <person name="Tsai W.C."/>
            <person name="Yeh C.M."/>
            <person name="Liu K.W."/>
            <person name="Yoshida K."/>
            <person name="Zhang L.S."/>
            <person name="Chang S.B."/>
            <person name="Chen F."/>
            <person name="Shi Y."/>
            <person name="Su Y.Y."/>
            <person name="Zhang Y.Q."/>
            <person name="Chen L.J."/>
            <person name="Yin Y."/>
            <person name="Lin M."/>
            <person name="Huang H."/>
            <person name="Deng H."/>
            <person name="Wang Z.W."/>
            <person name="Zhu S.L."/>
            <person name="Zhao X."/>
            <person name="Deng C."/>
            <person name="Niu S.C."/>
            <person name="Huang J."/>
            <person name="Wang M."/>
            <person name="Liu G.H."/>
            <person name="Yang H.J."/>
            <person name="Xiao X.J."/>
            <person name="Hsiao Y.Y."/>
            <person name="Wu W.L."/>
            <person name="Chen Y.Y."/>
            <person name="Mitsuda N."/>
            <person name="Ohme-Takagi M."/>
            <person name="Luo Y.B."/>
            <person name="Van de Peer Y."/>
            <person name="Liu Z.J."/>
        </authorList>
    </citation>
    <scope>NUCLEOTIDE SEQUENCE [LARGE SCALE GENOMIC DNA]</scope>
    <source>
        <tissue evidence="8">The whole plant</tissue>
    </source>
</reference>
<proteinExistence type="inferred from homology"/>
<dbReference type="SUPFAM" id="SSF49363">
    <property type="entry name" value="Purple acid phosphatase, N-terminal domain"/>
    <property type="match status" value="1"/>
</dbReference>
<dbReference type="Pfam" id="PF00149">
    <property type="entry name" value="Metallophos"/>
    <property type="match status" value="1"/>
</dbReference>
<dbReference type="CDD" id="cd00839">
    <property type="entry name" value="MPP_PAPs"/>
    <property type="match status" value="1"/>
</dbReference>
<evidence type="ECO:0000256" key="1">
    <source>
        <dbReference type="ARBA" id="ARBA00008723"/>
    </source>
</evidence>
<dbReference type="InterPro" id="IPR004843">
    <property type="entry name" value="Calcineurin-like_PHP"/>
</dbReference>
<dbReference type="Gene3D" id="2.60.40.380">
    <property type="entry name" value="Purple acid phosphatase-like, N-terminal"/>
    <property type="match status" value="1"/>
</dbReference>
<name>A0A2I0VLR6_9ASPA</name>
<dbReference type="InterPro" id="IPR039331">
    <property type="entry name" value="PAPs-like"/>
</dbReference>
<evidence type="ECO:0000256" key="5">
    <source>
        <dbReference type="RuleBase" id="RU361203"/>
    </source>
</evidence>
<dbReference type="PANTHER" id="PTHR22953">
    <property type="entry name" value="ACID PHOSPHATASE RELATED"/>
    <property type="match status" value="1"/>
</dbReference>
<keyword evidence="3 5" id="KW-0378">Hydrolase</keyword>
<dbReference type="Pfam" id="PF16656">
    <property type="entry name" value="Pur_ac_phosph_N"/>
    <property type="match status" value="1"/>
</dbReference>
<dbReference type="GO" id="GO:0003993">
    <property type="term" value="F:acid phosphatase activity"/>
    <property type="evidence" value="ECO:0007669"/>
    <property type="project" value="UniProtKB-EC"/>
</dbReference>
<sequence>MASLPFLRPCRLFLLLFLAVAVGCSGGGAASGYNRPKARETLFVSVADDADGNTPQQVHISMVGPDRMRVTWITENDAPATVDYGTETENYGMSSVGSTSSYSYTMLYKSGNIHEAVIGPLVPGTVYYYRCSGNPSREFFFKTPPAKLPIKFVVIGDLGQTGWTNSTLTHISNARHDVLLLPGDLSYADFYQPRWDSFARLVEPLASSHPWMVTQGNHDIESIPFLQPKPFKSYNARWHMPFEQSDSPSNLFYSFDAAGGQVHVVMLGSYADFEVGSEQYGWLKGDLEKVDRERTAWVIGVLHAPWYNTNEAHQGEGEGMRKTMEEVIYEGRVDVVFAGHVHAYERFVSVYKFWKIYIHITLFNVIYISNTKNINITYLSSIYNFNIKYTTPIIHFYHSYHIINFNISFHAPKFILWKINM</sequence>
<dbReference type="GO" id="GO:0046872">
    <property type="term" value="F:metal ion binding"/>
    <property type="evidence" value="ECO:0007669"/>
    <property type="project" value="InterPro"/>
</dbReference>
<dbReference type="SUPFAM" id="SSF56300">
    <property type="entry name" value="Metallo-dependent phosphatases"/>
    <property type="match status" value="1"/>
</dbReference>
<evidence type="ECO:0000313" key="8">
    <source>
        <dbReference type="EMBL" id="PKU64347.1"/>
    </source>
</evidence>
<evidence type="ECO:0000256" key="3">
    <source>
        <dbReference type="ARBA" id="ARBA00022801"/>
    </source>
</evidence>
<feature type="domain" description="Purple acid phosphatase N-terminal" evidence="7">
    <location>
        <begin position="55"/>
        <end position="143"/>
    </location>
</feature>
<keyword evidence="4" id="KW-0325">Glycoprotein</keyword>